<dbReference type="RefSeq" id="WP_053961873.1">
    <property type="nucleotide sequence ID" value="NZ_CP012390.1"/>
</dbReference>
<dbReference type="AlphaFoldDB" id="A0A0M3TBN2"/>
<dbReference type="EMBL" id="CP012390">
    <property type="protein sequence ID" value="ALE18914.1"/>
    <property type="molecule type" value="Genomic_DNA"/>
</dbReference>
<reference evidence="2 3" key="1">
    <citation type="journal article" date="2015" name="Genome Announc.">
        <title>Complete Genome Sequences for Two Strains of a Novel Fastidious, Partially Acid-Fast, Gram-Positive Corynebacterineae Bacterium, Derived from Human Clinical Samples.</title>
        <authorList>
            <person name="Nicholson A.C."/>
            <person name="Bell M."/>
            <person name="Humrighouse B.W."/>
            <person name="McQuiston J.R."/>
        </authorList>
    </citation>
    <scope>NUCLEOTIDE SEQUENCE [LARGE SCALE GENOMIC DNA]</scope>
    <source>
        <strain evidence="2 3">X1698</strain>
    </source>
</reference>
<gene>
    <name evidence="2" type="ORF">AL705_03795</name>
</gene>
<keyword evidence="1" id="KW-0472">Membrane</keyword>
<evidence type="ECO:0000313" key="2">
    <source>
        <dbReference type="EMBL" id="ALE18914.1"/>
    </source>
</evidence>
<feature type="transmembrane region" description="Helical" evidence="1">
    <location>
        <begin position="101"/>
        <end position="123"/>
    </location>
</feature>
<evidence type="ECO:0000313" key="3">
    <source>
        <dbReference type="Proteomes" id="UP000068137"/>
    </source>
</evidence>
<keyword evidence="1" id="KW-0812">Transmembrane</keyword>
<keyword evidence="1" id="KW-1133">Transmembrane helix</keyword>
<proteinExistence type="predicted"/>
<sequence>MPGMFELMFSVLLSLLCIFVVFRSHRLSERSPQSRLLLSLAAALIVLPGSILVSTALEQGFKLRNRTQVILIFAAVIIVVAVILLFISIRPSTWKGWTKLVLVALAVCCIGTYCWLQMMVIYMGSYNPLELAKYIGPT</sequence>
<accession>A0A0M3TBN2</accession>
<feature type="transmembrane region" description="Helical" evidence="1">
    <location>
        <begin position="36"/>
        <end position="57"/>
    </location>
</feature>
<name>A0A0M3TBN2_9ACTN</name>
<organism evidence="2 3">
    <name type="scientific">Lawsonella clevelandensis</name>
    <dbReference type="NCBI Taxonomy" id="1528099"/>
    <lineage>
        <taxon>Bacteria</taxon>
        <taxon>Bacillati</taxon>
        <taxon>Actinomycetota</taxon>
        <taxon>Actinomycetes</taxon>
        <taxon>Mycobacteriales</taxon>
        <taxon>Lawsonellaceae</taxon>
        <taxon>Lawsonella</taxon>
    </lineage>
</organism>
<dbReference type="STRING" id="1528099.AL705_03795"/>
<evidence type="ECO:0000256" key="1">
    <source>
        <dbReference type="SAM" id="Phobius"/>
    </source>
</evidence>
<protein>
    <submittedName>
        <fullName evidence="2">Uncharacterized protein</fullName>
    </submittedName>
</protein>
<feature type="transmembrane region" description="Helical" evidence="1">
    <location>
        <begin position="69"/>
        <end position="89"/>
    </location>
</feature>
<dbReference type="Proteomes" id="UP000068137">
    <property type="component" value="Chromosome"/>
</dbReference>
<dbReference type="KEGG" id="cbq:AL705_03795"/>